<dbReference type="Proteomes" id="UP000215059">
    <property type="component" value="Unassembled WGS sequence"/>
</dbReference>
<dbReference type="EMBL" id="NOII01000001">
    <property type="protein sequence ID" value="OYD59256.1"/>
    <property type="molecule type" value="Genomic_DNA"/>
</dbReference>
<evidence type="ECO:0000313" key="16">
    <source>
        <dbReference type="Proteomes" id="UP000215059"/>
    </source>
</evidence>
<evidence type="ECO:0000256" key="6">
    <source>
        <dbReference type="ARBA" id="ARBA00022723"/>
    </source>
</evidence>
<comment type="cofactor">
    <cofactor evidence="1">
        <name>Zn(2+)</name>
        <dbReference type="ChEBI" id="CHEBI:29105"/>
    </cofactor>
</comment>
<accession>A0A235FD52</accession>
<dbReference type="PANTHER" id="PTHR39188:SF3">
    <property type="entry name" value="STAGE IV SPORULATION PROTEIN FB"/>
    <property type="match status" value="1"/>
</dbReference>
<sequence>MEQQAAKKQKSKVWPWVAGIGLFLANKLKWVLGLLKIGKFATLVSMMVSLGAYAVFYGWKFAVALVYLIFVHEMGHLWAAKRKKLKTSSAIFIPFLGAAIGLKEMPKNTKDEAFIAYAGPLFGMAAFLPAVALYEINGSPFWGLVIFLGALLNLFNLFPVSPLDGGRIAGVLSTKIWAIGLAAIIPLMFFSPDPILFLIFLFGIGTWWKRVREDFDKRQKEQEITLMEKEMENVRKIEDELETYRDMPNFAYILDTYFEDIRVQKSRLIRSIQGGMTIPFFHDKKKLEKKAIMIQIALLEQREYRYLMPYKQFVEQQTEEKLEVSFVPKSEEPVGEAEPRFAESYLSALTQTINEQRAGLDKMKNYYLSSMKTKVIVLVLYLLLAAALSYFVVYGNSIMELHRNMLP</sequence>
<evidence type="ECO:0000256" key="5">
    <source>
        <dbReference type="ARBA" id="ARBA00022692"/>
    </source>
</evidence>
<evidence type="ECO:0000259" key="14">
    <source>
        <dbReference type="Pfam" id="PF02163"/>
    </source>
</evidence>
<evidence type="ECO:0000256" key="3">
    <source>
        <dbReference type="ARBA" id="ARBA00007931"/>
    </source>
</evidence>
<dbReference type="InterPro" id="IPR008915">
    <property type="entry name" value="Peptidase_M50"/>
</dbReference>
<dbReference type="GO" id="GO:0006508">
    <property type="term" value="P:proteolysis"/>
    <property type="evidence" value="ECO:0007669"/>
    <property type="project" value="UniProtKB-KW"/>
</dbReference>
<keyword evidence="4" id="KW-0645">Protease</keyword>
<evidence type="ECO:0000256" key="7">
    <source>
        <dbReference type="ARBA" id="ARBA00022801"/>
    </source>
</evidence>
<name>A0A235FD52_9BACL</name>
<dbReference type="AlphaFoldDB" id="A0A235FD52"/>
<dbReference type="PANTHER" id="PTHR39188">
    <property type="entry name" value="MEMBRANE-ASSOCIATED ZINC METALLOPROTEASE M50B"/>
    <property type="match status" value="1"/>
</dbReference>
<dbReference type="OrthoDB" id="9781963at2"/>
<feature type="transmembrane region" description="Helical" evidence="13">
    <location>
        <begin position="140"/>
        <end position="158"/>
    </location>
</feature>
<evidence type="ECO:0000256" key="2">
    <source>
        <dbReference type="ARBA" id="ARBA00004141"/>
    </source>
</evidence>
<evidence type="ECO:0000256" key="12">
    <source>
        <dbReference type="SAM" id="Coils"/>
    </source>
</evidence>
<proteinExistence type="inferred from homology"/>
<dbReference type="GO" id="GO:0008237">
    <property type="term" value="F:metallopeptidase activity"/>
    <property type="evidence" value="ECO:0007669"/>
    <property type="project" value="UniProtKB-KW"/>
</dbReference>
<comment type="similarity">
    <text evidence="3">Belongs to the peptidase M50B family.</text>
</comment>
<feature type="transmembrane region" description="Helical" evidence="13">
    <location>
        <begin position="170"/>
        <end position="189"/>
    </location>
</feature>
<keyword evidence="12" id="KW-0175">Coiled coil</keyword>
<evidence type="ECO:0000313" key="15">
    <source>
        <dbReference type="EMBL" id="OYD59256.1"/>
    </source>
</evidence>
<keyword evidence="16" id="KW-1185">Reference proteome</keyword>
<dbReference type="Pfam" id="PF02163">
    <property type="entry name" value="Peptidase_M50"/>
    <property type="match status" value="1"/>
</dbReference>
<evidence type="ECO:0000256" key="1">
    <source>
        <dbReference type="ARBA" id="ARBA00001947"/>
    </source>
</evidence>
<comment type="subcellular location">
    <subcellularLocation>
        <location evidence="2">Membrane</location>
        <topology evidence="2">Multi-pass membrane protein</topology>
    </subcellularLocation>
</comment>
<keyword evidence="8" id="KW-0862">Zinc</keyword>
<keyword evidence="5 13" id="KW-0812">Transmembrane</keyword>
<dbReference type="CDD" id="cd06160">
    <property type="entry name" value="S2P-M50_like_2"/>
    <property type="match status" value="1"/>
</dbReference>
<feature type="transmembrane region" description="Helical" evidence="13">
    <location>
        <begin position="13"/>
        <end position="35"/>
    </location>
</feature>
<keyword evidence="9 13" id="KW-1133">Transmembrane helix</keyword>
<feature type="domain" description="Peptidase M50" evidence="14">
    <location>
        <begin position="61"/>
        <end position="133"/>
    </location>
</feature>
<keyword evidence="11 13" id="KW-0472">Membrane</keyword>
<evidence type="ECO:0000256" key="10">
    <source>
        <dbReference type="ARBA" id="ARBA00023049"/>
    </source>
</evidence>
<feature type="transmembrane region" description="Helical" evidence="13">
    <location>
        <begin position="85"/>
        <end position="102"/>
    </location>
</feature>
<dbReference type="GO" id="GO:0046872">
    <property type="term" value="F:metal ion binding"/>
    <property type="evidence" value="ECO:0007669"/>
    <property type="project" value="UniProtKB-KW"/>
</dbReference>
<evidence type="ECO:0000256" key="11">
    <source>
        <dbReference type="ARBA" id="ARBA00023136"/>
    </source>
</evidence>
<protein>
    <recommendedName>
        <fullName evidence="14">Peptidase M50 domain-containing protein</fullName>
    </recommendedName>
</protein>
<keyword evidence="7" id="KW-0378">Hydrolase</keyword>
<feature type="transmembrane region" description="Helical" evidence="13">
    <location>
        <begin position="375"/>
        <end position="395"/>
    </location>
</feature>
<dbReference type="GO" id="GO:0016020">
    <property type="term" value="C:membrane"/>
    <property type="evidence" value="ECO:0007669"/>
    <property type="project" value="UniProtKB-SubCell"/>
</dbReference>
<comment type="caution">
    <text evidence="15">The sequence shown here is derived from an EMBL/GenBank/DDBJ whole genome shotgun (WGS) entry which is preliminary data.</text>
</comment>
<evidence type="ECO:0000256" key="13">
    <source>
        <dbReference type="SAM" id="Phobius"/>
    </source>
</evidence>
<organism evidence="15 16">
    <name type="scientific">Fictibacillus aquaticus</name>
    <dbReference type="NCBI Taxonomy" id="2021314"/>
    <lineage>
        <taxon>Bacteria</taxon>
        <taxon>Bacillati</taxon>
        <taxon>Bacillota</taxon>
        <taxon>Bacilli</taxon>
        <taxon>Bacillales</taxon>
        <taxon>Fictibacillaceae</taxon>
        <taxon>Fictibacillus</taxon>
    </lineage>
</organism>
<evidence type="ECO:0000256" key="9">
    <source>
        <dbReference type="ARBA" id="ARBA00022989"/>
    </source>
</evidence>
<gene>
    <name evidence="15" type="ORF">CGZ90_04990</name>
</gene>
<keyword evidence="6" id="KW-0479">Metal-binding</keyword>
<reference evidence="15 16" key="1">
    <citation type="submission" date="2017-07" db="EMBL/GenBank/DDBJ databases">
        <title>Fictibacillus sp. nov. GDSW-R2A3 Genome sequencing and assembly.</title>
        <authorList>
            <person name="Mayilraj S."/>
        </authorList>
    </citation>
    <scope>NUCLEOTIDE SEQUENCE [LARGE SCALE GENOMIC DNA]</scope>
    <source>
        <strain evidence="15 16">GDSW-R2A3</strain>
    </source>
</reference>
<keyword evidence="10" id="KW-0482">Metalloprotease</keyword>
<feature type="transmembrane region" description="Helical" evidence="13">
    <location>
        <begin position="114"/>
        <end position="134"/>
    </location>
</feature>
<feature type="coiled-coil region" evidence="12">
    <location>
        <begin position="217"/>
        <end position="247"/>
    </location>
</feature>
<feature type="transmembrane region" description="Helical" evidence="13">
    <location>
        <begin position="47"/>
        <end position="70"/>
    </location>
</feature>
<evidence type="ECO:0000256" key="8">
    <source>
        <dbReference type="ARBA" id="ARBA00022833"/>
    </source>
</evidence>
<evidence type="ECO:0000256" key="4">
    <source>
        <dbReference type="ARBA" id="ARBA00022670"/>
    </source>
</evidence>